<dbReference type="AlphaFoldDB" id="A0A941I5D8"/>
<dbReference type="SUPFAM" id="SSF52374">
    <property type="entry name" value="Nucleotidylyl transferase"/>
    <property type="match status" value="1"/>
</dbReference>
<evidence type="ECO:0000256" key="8">
    <source>
        <dbReference type="ARBA" id="ARBA00022840"/>
    </source>
</evidence>
<dbReference type="EMBL" id="JAGSPN010000002">
    <property type="protein sequence ID" value="MBR7781466.1"/>
    <property type="molecule type" value="Genomic_DNA"/>
</dbReference>
<name>A0A941I5D8_9BURK</name>
<comment type="catalytic activity">
    <reaction evidence="10 11">
        <text>nicotinate beta-D-ribonucleotide + ATP + H(+) = deamido-NAD(+) + diphosphate</text>
        <dbReference type="Rhea" id="RHEA:22860"/>
        <dbReference type="ChEBI" id="CHEBI:15378"/>
        <dbReference type="ChEBI" id="CHEBI:30616"/>
        <dbReference type="ChEBI" id="CHEBI:33019"/>
        <dbReference type="ChEBI" id="CHEBI:57502"/>
        <dbReference type="ChEBI" id="CHEBI:58437"/>
        <dbReference type="EC" id="2.7.7.18"/>
    </reaction>
</comment>
<dbReference type="PANTHER" id="PTHR39321:SF3">
    <property type="entry name" value="PHOSPHOPANTETHEINE ADENYLYLTRANSFERASE"/>
    <property type="match status" value="1"/>
</dbReference>
<dbReference type="CDD" id="cd02165">
    <property type="entry name" value="NMNAT"/>
    <property type="match status" value="1"/>
</dbReference>
<evidence type="ECO:0000256" key="7">
    <source>
        <dbReference type="ARBA" id="ARBA00022741"/>
    </source>
</evidence>
<evidence type="ECO:0000256" key="1">
    <source>
        <dbReference type="ARBA" id="ARBA00002324"/>
    </source>
</evidence>
<comment type="function">
    <text evidence="1 11">Catalyzes the reversible adenylation of nicotinate mononucleotide (NaMN) to nicotinic acid adenine dinucleotide (NaAD).</text>
</comment>
<comment type="pathway">
    <text evidence="2 11">Cofactor biosynthesis; NAD(+) biosynthesis; deamido-NAD(+) from nicotinate D-ribonucleotide: step 1/1.</text>
</comment>
<gene>
    <name evidence="11 13" type="primary">nadD</name>
    <name evidence="13" type="ORF">KDM89_04895</name>
</gene>
<evidence type="ECO:0000313" key="14">
    <source>
        <dbReference type="Proteomes" id="UP000680067"/>
    </source>
</evidence>
<reference evidence="13" key="1">
    <citation type="submission" date="2021-04" db="EMBL/GenBank/DDBJ databases">
        <title>novel species isolated from subtropical streams in China.</title>
        <authorList>
            <person name="Lu H."/>
        </authorList>
    </citation>
    <scope>NUCLEOTIDE SEQUENCE</scope>
    <source>
        <strain evidence="13">LFS511W</strain>
    </source>
</reference>
<dbReference type="InterPro" id="IPR005248">
    <property type="entry name" value="NadD/NMNAT"/>
</dbReference>
<feature type="domain" description="Cytidyltransferase-like" evidence="12">
    <location>
        <begin position="10"/>
        <end position="193"/>
    </location>
</feature>
<dbReference type="InterPro" id="IPR014729">
    <property type="entry name" value="Rossmann-like_a/b/a_fold"/>
</dbReference>
<keyword evidence="4 11" id="KW-0662">Pyridine nucleotide biosynthesis</keyword>
<evidence type="ECO:0000256" key="4">
    <source>
        <dbReference type="ARBA" id="ARBA00022642"/>
    </source>
</evidence>
<evidence type="ECO:0000256" key="2">
    <source>
        <dbReference type="ARBA" id="ARBA00005019"/>
    </source>
</evidence>
<evidence type="ECO:0000256" key="9">
    <source>
        <dbReference type="ARBA" id="ARBA00023027"/>
    </source>
</evidence>
<evidence type="ECO:0000259" key="12">
    <source>
        <dbReference type="Pfam" id="PF01467"/>
    </source>
</evidence>
<dbReference type="GO" id="GO:0004515">
    <property type="term" value="F:nicotinate-nucleotide adenylyltransferase activity"/>
    <property type="evidence" value="ECO:0007669"/>
    <property type="project" value="UniProtKB-UniRule"/>
</dbReference>
<keyword evidence="6 11" id="KW-0548">Nucleotidyltransferase</keyword>
<organism evidence="13 14">
    <name type="scientific">Undibacterium luofuense</name>
    <dbReference type="NCBI Taxonomy" id="2828733"/>
    <lineage>
        <taxon>Bacteria</taxon>
        <taxon>Pseudomonadati</taxon>
        <taxon>Pseudomonadota</taxon>
        <taxon>Betaproteobacteria</taxon>
        <taxon>Burkholderiales</taxon>
        <taxon>Oxalobacteraceae</taxon>
        <taxon>Undibacterium</taxon>
    </lineage>
</organism>
<dbReference type="HAMAP" id="MF_00244">
    <property type="entry name" value="NaMN_adenylyltr"/>
    <property type="match status" value="1"/>
</dbReference>
<accession>A0A941I5D8</accession>
<keyword evidence="5 11" id="KW-0808">Transferase</keyword>
<evidence type="ECO:0000256" key="10">
    <source>
        <dbReference type="ARBA" id="ARBA00048721"/>
    </source>
</evidence>
<evidence type="ECO:0000256" key="11">
    <source>
        <dbReference type="HAMAP-Rule" id="MF_00244"/>
    </source>
</evidence>
<keyword evidence="14" id="KW-1185">Reference proteome</keyword>
<dbReference type="GO" id="GO:0009435">
    <property type="term" value="P:NAD+ biosynthetic process"/>
    <property type="evidence" value="ECO:0007669"/>
    <property type="project" value="UniProtKB-UniRule"/>
</dbReference>
<keyword evidence="9 11" id="KW-0520">NAD</keyword>
<evidence type="ECO:0000256" key="3">
    <source>
        <dbReference type="ARBA" id="ARBA00009014"/>
    </source>
</evidence>
<sequence length="220" mass="24766">MATAVSSVLVFGGSFDPVHCGHVALANRFCELLQPQQLRIIPAGQPWQKSALTATSEQRVSMLRLAFENWSLCQLVIDEQEIVRAQQQQPSYTIETLRQLRAELGPDTCIHLAMGADQLHNLHTWREWEHLFSYANLCVAARPGFSLDLSAGAVRDVWKQRATSAERLRSLPCGGTLIEPDLDWDVSATQLREGLMRHNPAIRSLVPVKVLDYLQQHTIY</sequence>
<dbReference type="NCBIfam" id="TIGR00125">
    <property type="entry name" value="cyt_tran_rel"/>
    <property type="match status" value="1"/>
</dbReference>
<dbReference type="Gene3D" id="3.40.50.620">
    <property type="entry name" value="HUPs"/>
    <property type="match status" value="1"/>
</dbReference>
<comment type="caution">
    <text evidence="13">The sequence shown here is derived from an EMBL/GenBank/DDBJ whole genome shotgun (WGS) entry which is preliminary data.</text>
</comment>
<dbReference type="RefSeq" id="WP_212686814.1">
    <property type="nucleotide sequence ID" value="NZ_CAXBSD010000231.1"/>
</dbReference>
<dbReference type="InterPro" id="IPR004821">
    <property type="entry name" value="Cyt_trans-like"/>
</dbReference>
<evidence type="ECO:0000256" key="5">
    <source>
        <dbReference type="ARBA" id="ARBA00022679"/>
    </source>
</evidence>
<keyword evidence="7 11" id="KW-0547">Nucleotide-binding</keyword>
<comment type="similarity">
    <text evidence="3 11">Belongs to the NadD family.</text>
</comment>
<dbReference type="GO" id="GO:0005524">
    <property type="term" value="F:ATP binding"/>
    <property type="evidence" value="ECO:0007669"/>
    <property type="project" value="UniProtKB-KW"/>
</dbReference>
<proteinExistence type="inferred from homology"/>
<evidence type="ECO:0000256" key="6">
    <source>
        <dbReference type="ARBA" id="ARBA00022695"/>
    </source>
</evidence>
<evidence type="ECO:0000313" key="13">
    <source>
        <dbReference type="EMBL" id="MBR7781466.1"/>
    </source>
</evidence>
<dbReference type="Pfam" id="PF01467">
    <property type="entry name" value="CTP_transf_like"/>
    <property type="match status" value="1"/>
</dbReference>
<dbReference type="Proteomes" id="UP000680067">
    <property type="component" value="Unassembled WGS sequence"/>
</dbReference>
<dbReference type="PANTHER" id="PTHR39321">
    <property type="entry name" value="NICOTINATE-NUCLEOTIDE ADENYLYLTRANSFERASE-RELATED"/>
    <property type="match status" value="1"/>
</dbReference>
<keyword evidence="8 11" id="KW-0067">ATP-binding</keyword>
<protein>
    <recommendedName>
        <fullName evidence="11">Probable nicotinate-nucleotide adenylyltransferase</fullName>
        <ecNumber evidence="11">2.7.7.18</ecNumber>
    </recommendedName>
    <alternativeName>
        <fullName evidence="11">Deamido-NAD(+) diphosphorylase</fullName>
    </alternativeName>
    <alternativeName>
        <fullName evidence="11">Deamido-NAD(+) pyrophosphorylase</fullName>
    </alternativeName>
    <alternativeName>
        <fullName evidence="11">Nicotinate mononucleotide adenylyltransferase</fullName>
        <shortName evidence="11">NaMN adenylyltransferase</shortName>
    </alternativeName>
</protein>
<dbReference type="EC" id="2.7.7.18" evidence="11"/>
<dbReference type="NCBIfam" id="TIGR00482">
    <property type="entry name" value="nicotinate (nicotinamide) nucleotide adenylyltransferase"/>
    <property type="match status" value="1"/>
</dbReference>